<dbReference type="InterPro" id="IPR001509">
    <property type="entry name" value="Epimerase_deHydtase"/>
</dbReference>
<organism evidence="2 3">
    <name type="scientific">Prauserella marina</name>
    <dbReference type="NCBI Taxonomy" id="530584"/>
    <lineage>
        <taxon>Bacteria</taxon>
        <taxon>Bacillati</taxon>
        <taxon>Actinomycetota</taxon>
        <taxon>Actinomycetes</taxon>
        <taxon>Pseudonocardiales</taxon>
        <taxon>Pseudonocardiaceae</taxon>
        <taxon>Prauserella</taxon>
    </lineage>
</organism>
<evidence type="ECO:0000256" key="1">
    <source>
        <dbReference type="ARBA" id="ARBA00009353"/>
    </source>
</evidence>
<dbReference type="SUPFAM" id="SSF51735">
    <property type="entry name" value="NAD(P)-binding Rossmann-fold domains"/>
    <property type="match status" value="1"/>
</dbReference>
<dbReference type="Proteomes" id="UP000199494">
    <property type="component" value="Unassembled WGS sequence"/>
</dbReference>
<dbReference type="AlphaFoldDB" id="A0A222VLN3"/>
<proteinExistence type="inferred from homology"/>
<name>A0A222VLN3_9PSEU</name>
<gene>
    <name evidence="2" type="ORF">SAMN05421630_102498</name>
</gene>
<dbReference type="OrthoDB" id="9801773at2"/>
<sequence length="294" mass="30631">MRVLVAGSSGLIGTTLVPRLRTEGHEVVRLVRRETRAADEFNWDPPAGRIDDGALDGVDAVVNLCGAPLVSGRWSGARKQLLTDSRLEPTEVLAEAVAERGIPVLINGSGVHFYGDTGDVEVDEGGAAGSGFLSGLCQAWEARTAPARTAGARVVTLRTAPVLSGKGGILGLLKPVFLLGLGAKLGEGNQYFSWISLPDHVEAIRFALEHDTVSGPLNLAAPTPVTNAEFTRTLGRALRRPAPWRAPGAVLRLALGEAADEMLLTGPRATSAALPRAGFSFANPELGGALAAVL</sequence>
<dbReference type="RefSeq" id="WP_091800256.1">
    <property type="nucleotide sequence ID" value="NZ_CP016353.1"/>
</dbReference>
<dbReference type="Pfam" id="PF01370">
    <property type="entry name" value="Epimerase"/>
    <property type="match status" value="1"/>
</dbReference>
<dbReference type="InterPro" id="IPR036291">
    <property type="entry name" value="NAD(P)-bd_dom_sf"/>
</dbReference>
<protein>
    <submittedName>
        <fullName evidence="2">Uncharacterized protein</fullName>
    </submittedName>
</protein>
<keyword evidence="3" id="KW-1185">Reference proteome</keyword>
<dbReference type="STRING" id="530584.SAMN05421630_102498"/>
<dbReference type="Pfam" id="PF08338">
    <property type="entry name" value="DUF1731"/>
    <property type="match status" value="1"/>
</dbReference>
<evidence type="ECO:0000313" key="2">
    <source>
        <dbReference type="EMBL" id="SDC54146.1"/>
    </source>
</evidence>
<dbReference type="InterPro" id="IPR010099">
    <property type="entry name" value="SDR39U1"/>
</dbReference>
<reference evidence="2 3" key="1">
    <citation type="submission" date="2016-10" db="EMBL/GenBank/DDBJ databases">
        <authorList>
            <person name="de Groot N.N."/>
        </authorList>
    </citation>
    <scope>NUCLEOTIDE SEQUENCE [LARGE SCALE GENOMIC DNA]</scope>
    <source>
        <strain evidence="2 3">CGMCC 4.5506</strain>
    </source>
</reference>
<dbReference type="InterPro" id="IPR013549">
    <property type="entry name" value="DUF1731"/>
</dbReference>
<dbReference type="PANTHER" id="PTHR11092">
    <property type="entry name" value="SUGAR NUCLEOTIDE EPIMERASE RELATED"/>
    <property type="match status" value="1"/>
</dbReference>
<evidence type="ECO:0000313" key="3">
    <source>
        <dbReference type="Proteomes" id="UP000199494"/>
    </source>
</evidence>
<dbReference type="PANTHER" id="PTHR11092:SF0">
    <property type="entry name" value="EPIMERASE FAMILY PROTEIN SDR39U1"/>
    <property type="match status" value="1"/>
</dbReference>
<dbReference type="NCBIfam" id="TIGR01777">
    <property type="entry name" value="yfcH"/>
    <property type="match status" value="1"/>
</dbReference>
<dbReference type="KEGG" id="pmad:BAY61_07450"/>
<dbReference type="EMBL" id="FMZE01000002">
    <property type="protein sequence ID" value="SDC54146.1"/>
    <property type="molecule type" value="Genomic_DNA"/>
</dbReference>
<comment type="similarity">
    <text evidence="1">Belongs to the NAD(P)-dependent epimerase/dehydratase family. SDR39U1 subfamily.</text>
</comment>
<dbReference type="Gene3D" id="3.40.50.720">
    <property type="entry name" value="NAD(P)-binding Rossmann-like Domain"/>
    <property type="match status" value="1"/>
</dbReference>
<accession>A0A222VLN3</accession>